<dbReference type="FunFam" id="1.20.1250.20:FF:000068">
    <property type="entry name" value="MFS general substrate transporter"/>
    <property type="match status" value="1"/>
</dbReference>
<feature type="transmembrane region" description="Helical" evidence="7">
    <location>
        <begin position="336"/>
        <end position="353"/>
    </location>
</feature>
<feature type="compositionally biased region" description="Basic and acidic residues" evidence="6">
    <location>
        <begin position="1"/>
        <end position="10"/>
    </location>
</feature>
<dbReference type="GO" id="GO:0005886">
    <property type="term" value="C:plasma membrane"/>
    <property type="evidence" value="ECO:0007669"/>
    <property type="project" value="TreeGrafter"/>
</dbReference>
<feature type="transmembrane region" description="Helical" evidence="7">
    <location>
        <begin position="296"/>
        <end position="316"/>
    </location>
</feature>
<feature type="transmembrane region" description="Helical" evidence="7">
    <location>
        <begin position="386"/>
        <end position="409"/>
    </location>
</feature>
<keyword evidence="2" id="KW-0813">Transport</keyword>
<dbReference type="AlphaFoldDB" id="A0A063C0W0"/>
<organism evidence="9 12">
    <name type="scientific">Ustilaginoidea virens</name>
    <name type="common">Rice false smut fungus</name>
    <name type="synonym">Villosiclava virens</name>
    <dbReference type="NCBI Taxonomy" id="1159556"/>
    <lineage>
        <taxon>Eukaryota</taxon>
        <taxon>Fungi</taxon>
        <taxon>Dikarya</taxon>
        <taxon>Ascomycota</taxon>
        <taxon>Pezizomycotina</taxon>
        <taxon>Sordariomycetes</taxon>
        <taxon>Hypocreomycetidae</taxon>
        <taxon>Hypocreales</taxon>
        <taxon>Clavicipitaceae</taxon>
        <taxon>Ustilaginoidea</taxon>
    </lineage>
</organism>
<protein>
    <recommendedName>
        <fullName evidence="8">Major facilitator superfamily (MFS) profile domain-containing protein</fullName>
    </recommendedName>
</protein>
<dbReference type="PANTHER" id="PTHR43791">
    <property type="entry name" value="PERMEASE-RELATED"/>
    <property type="match status" value="1"/>
</dbReference>
<dbReference type="GO" id="GO:0022857">
    <property type="term" value="F:transmembrane transporter activity"/>
    <property type="evidence" value="ECO:0007669"/>
    <property type="project" value="InterPro"/>
</dbReference>
<feature type="transmembrane region" description="Helical" evidence="7">
    <location>
        <begin position="64"/>
        <end position="83"/>
    </location>
</feature>
<evidence type="ECO:0000256" key="2">
    <source>
        <dbReference type="ARBA" id="ARBA00022448"/>
    </source>
</evidence>
<evidence type="ECO:0000259" key="8">
    <source>
        <dbReference type="PROSITE" id="PS50850"/>
    </source>
</evidence>
<keyword evidence="3 7" id="KW-0812">Transmembrane</keyword>
<dbReference type="GeneID" id="66061015"/>
<dbReference type="Proteomes" id="UP000054053">
    <property type="component" value="Unassembled WGS sequence"/>
</dbReference>
<accession>A0A063C0W0</accession>
<dbReference type="PROSITE" id="PS50850">
    <property type="entry name" value="MFS"/>
    <property type="match status" value="1"/>
</dbReference>
<feature type="transmembrane region" description="Helical" evidence="7">
    <location>
        <begin position="162"/>
        <end position="182"/>
    </location>
</feature>
<evidence type="ECO:0000313" key="9">
    <source>
        <dbReference type="EMBL" id="GAO16403.1"/>
    </source>
</evidence>
<reference evidence="10" key="3">
    <citation type="submission" date="2020-03" db="EMBL/GenBank/DDBJ databases">
        <title>A mixture of massive structural variations and highly conserved coding sequences in Ustilaginoidea virens genome.</title>
        <authorList>
            <person name="Zhang K."/>
            <person name="Zhao Z."/>
            <person name="Zhang Z."/>
            <person name="Li Y."/>
            <person name="Hsiang T."/>
            <person name="Sun W."/>
        </authorList>
    </citation>
    <scope>NUCLEOTIDE SEQUENCE</scope>
    <source>
        <strain evidence="10">UV-8b</strain>
    </source>
</reference>
<dbReference type="PANTHER" id="PTHR43791:SF46">
    <property type="entry name" value="MAJOR FACILITATOR SUPERFAMILY (MFS) PROFILE DOMAIN-CONTAINING PROTEIN-RELATED"/>
    <property type="match status" value="1"/>
</dbReference>
<dbReference type="SUPFAM" id="SSF103473">
    <property type="entry name" value="MFS general substrate transporter"/>
    <property type="match status" value="1"/>
</dbReference>
<dbReference type="EMBL" id="CP072753">
    <property type="protein sequence ID" value="QUC15996.1"/>
    <property type="molecule type" value="Genomic_DNA"/>
</dbReference>
<dbReference type="InterPro" id="IPR011701">
    <property type="entry name" value="MFS"/>
</dbReference>
<evidence type="ECO:0000313" key="10">
    <source>
        <dbReference type="EMBL" id="QUC15996.1"/>
    </source>
</evidence>
<keyword evidence="5 7" id="KW-0472">Membrane</keyword>
<evidence type="ECO:0000313" key="12">
    <source>
        <dbReference type="Proteomes" id="UP000054053"/>
    </source>
</evidence>
<dbReference type="Pfam" id="PF07690">
    <property type="entry name" value="MFS_1"/>
    <property type="match status" value="1"/>
</dbReference>
<evidence type="ECO:0000256" key="4">
    <source>
        <dbReference type="ARBA" id="ARBA00022989"/>
    </source>
</evidence>
<dbReference type="FunFam" id="1.20.1250.20:FF:000034">
    <property type="entry name" value="MFS general substrate transporter"/>
    <property type="match status" value="1"/>
</dbReference>
<sequence>MAVADDEKKRGSLRGPQDVPAEAPAWPKEQDAQLRDATPDLEETPRCPAHTTEKRLMMKIDLHVIPFLCIMYLLAFLDRVNIANARLFKLQEDLHMASEPSKFNTAIVIFFVPYVLFEIPSNILLKKFKPSTWLSLNMFLFGLTTMMQGLVQNYAGLLTTRFFLGLFETGMFPGAFYLIGMWYRRHEAQRRYSFFFNSTTLAGAFGGLLAAAIGKMSGLRGYSGWRWIFILEGGLTVLVSFFFYFLLPNFPEQVKWLDDDERQYVAAKLRLDQGKAGLERSITPRDVANVFKDYKVIVGGVMYFGLIVPAYGYAYFAPSIINSYGYDAIETQLRSVPPWVAAFGFSMMCAFVSDKLRHRMAFAVLAVAVAVAGFSILRAVHRNTDAQYAALFLAAMGAYTAMPVIVCWFNMNLGGHHRRAVGSAWQVGFGNLGGIVAAFVFEQQKGAKADFNVGYSCCIAFCCLSVLACCVYGFGCWKANRDRSEGKHRAGHLSEEERLDLGDLNPSYRYLL</sequence>
<evidence type="ECO:0000256" key="6">
    <source>
        <dbReference type="SAM" id="MobiDB-lite"/>
    </source>
</evidence>
<evidence type="ECO:0000256" key="5">
    <source>
        <dbReference type="ARBA" id="ARBA00023136"/>
    </source>
</evidence>
<keyword evidence="4 7" id="KW-1133">Transmembrane helix</keyword>
<dbReference type="Gene3D" id="1.20.1250.20">
    <property type="entry name" value="MFS general substrate transporter like domains"/>
    <property type="match status" value="2"/>
</dbReference>
<reference evidence="12" key="2">
    <citation type="journal article" date="2016" name="Genome Announc.">
        <title>Genome sequence of Ustilaginoidea virens IPU010, a rice pathogenic fungus causing false smut.</title>
        <authorList>
            <person name="Kumagai T."/>
            <person name="Ishii T."/>
            <person name="Terai G."/>
            <person name="Umemura M."/>
            <person name="Machida M."/>
            <person name="Asai K."/>
        </authorList>
    </citation>
    <scope>NUCLEOTIDE SEQUENCE [LARGE SCALE GENOMIC DNA]</scope>
    <source>
        <strain evidence="12">IPU010</strain>
    </source>
</reference>
<feature type="compositionally biased region" description="Basic and acidic residues" evidence="6">
    <location>
        <begin position="28"/>
        <end position="38"/>
    </location>
</feature>
<reference evidence="9" key="1">
    <citation type="journal article" date="2016" name="Genome Announc.">
        <title>Genome Sequence of Ustilaginoidea virens IPU010, a Rice Pathogenic Fungus Causing False Smut.</title>
        <authorList>
            <person name="Kumagai T."/>
            <person name="Ishii T."/>
            <person name="Terai G."/>
            <person name="Umemura M."/>
            <person name="Machida M."/>
            <person name="Asai K."/>
        </authorList>
    </citation>
    <scope>NUCLEOTIDE SEQUENCE [LARGE SCALE GENOMIC DNA]</scope>
    <source>
        <strain evidence="9">IPU010</strain>
    </source>
</reference>
<dbReference type="HOGENOM" id="CLU_001265_0_1_1"/>
<feature type="transmembrane region" description="Helical" evidence="7">
    <location>
        <begin position="103"/>
        <end position="125"/>
    </location>
</feature>
<keyword evidence="11" id="KW-1185">Reference proteome</keyword>
<feature type="transmembrane region" description="Helical" evidence="7">
    <location>
        <begin position="421"/>
        <end position="441"/>
    </location>
</feature>
<evidence type="ECO:0000256" key="7">
    <source>
        <dbReference type="SAM" id="Phobius"/>
    </source>
</evidence>
<dbReference type="InterPro" id="IPR036259">
    <property type="entry name" value="MFS_trans_sf"/>
</dbReference>
<comment type="subcellular location">
    <subcellularLocation>
        <location evidence="1">Membrane</location>
        <topology evidence="1">Multi-pass membrane protein</topology>
    </subcellularLocation>
</comment>
<feature type="transmembrane region" description="Helical" evidence="7">
    <location>
        <begin position="132"/>
        <end position="150"/>
    </location>
</feature>
<dbReference type="STRING" id="1159556.A0A063C0W0"/>
<evidence type="ECO:0000256" key="1">
    <source>
        <dbReference type="ARBA" id="ARBA00004141"/>
    </source>
</evidence>
<proteinExistence type="predicted"/>
<evidence type="ECO:0000313" key="11">
    <source>
        <dbReference type="Proteomes" id="UP000027002"/>
    </source>
</evidence>
<dbReference type="OrthoDB" id="2985014at2759"/>
<feature type="transmembrane region" description="Helical" evidence="7">
    <location>
        <begin position="194"/>
        <end position="213"/>
    </location>
</feature>
<dbReference type="RefSeq" id="XP_042993669.1">
    <property type="nucleotide sequence ID" value="XM_043137735.1"/>
</dbReference>
<name>A0A063C0W0_USTVR</name>
<feature type="region of interest" description="Disordered" evidence="6">
    <location>
        <begin position="1"/>
        <end position="46"/>
    </location>
</feature>
<feature type="transmembrane region" description="Helical" evidence="7">
    <location>
        <begin position="360"/>
        <end position="380"/>
    </location>
</feature>
<dbReference type="Proteomes" id="UP000027002">
    <property type="component" value="Chromosome 1"/>
</dbReference>
<feature type="domain" description="Major facilitator superfamily (MFS) profile" evidence="8">
    <location>
        <begin position="64"/>
        <end position="480"/>
    </location>
</feature>
<dbReference type="EMBL" id="BBTG02000035">
    <property type="protein sequence ID" value="GAO16403.1"/>
    <property type="molecule type" value="Genomic_DNA"/>
</dbReference>
<feature type="transmembrane region" description="Helical" evidence="7">
    <location>
        <begin position="453"/>
        <end position="477"/>
    </location>
</feature>
<gene>
    <name evidence="10" type="ORF">UV8b_00237</name>
    <name evidence="9" type="ORF">UVI_02049450</name>
</gene>
<dbReference type="KEGG" id="uvi:66061015"/>
<feature type="transmembrane region" description="Helical" evidence="7">
    <location>
        <begin position="225"/>
        <end position="247"/>
    </location>
</feature>
<evidence type="ECO:0000256" key="3">
    <source>
        <dbReference type="ARBA" id="ARBA00022692"/>
    </source>
</evidence>
<dbReference type="InterPro" id="IPR020846">
    <property type="entry name" value="MFS_dom"/>
</dbReference>